<dbReference type="RefSeq" id="WP_279628116.1">
    <property type="nucleotide sequence ID" value="NZ_JBJGBS010000049.1"/>
</dbReference>
<gene>
    <name evidence="1" type="ORF">ACI6Q5_12045</name>
</gene>
<organism evidence="1 2">
    <name type="scientific">Xanthomonas codiaei</name>
    <dbReference type="NCBI Taxonomy" id="56463"/>
    <lineage>
        <taxon>Bacteria</taxon>
        <taxon>Pseudomonadati</taxon>
        <taxon>Pseudomonadota</taxon>
        <taxon>Gammaproteobacteria</taxon>
        <taxon>Lysobacterales</taxon>
        <taxon>Lysobacteraceae</taxon>
        <taxon>Xanthomonas</taxon>
    </lineage>
</organism>
<comment type="caution">
    <text evidence="1">The sequence shown here is derived from an EMBL/GenBank/DDBJ whole genome shotgun (WGS) entry which is preliminary data.</text>
</comment>
<reference evidence="1 2" key="1">
    <citation type="submission" date="2024-11" db="EMBL/GenBank/DDBJ databases">
        <title>Genome sequencing of Xanthomonas codiaei.</title>
        <authorList>
            <person name="Studholme D.J."/>
        </authorList>
    </citation>
    <scope>NUCLEOTIDE SEQUENCE [LARGE SCALE GENOMIC DNA]</scope>
    <source>
        <strain evidence="1 2">NCPPB 4350</strain>
    </source>
</reference>
<protein>
    <submittedName>
        <fullName evidence="1">Uncharacterized protein</fullName>
    </submittedName>
</protein>
<keyword evidence="2" id="KW-1185">Reference proteome</keyword>
<sequence length="44" mass="4893">MYEFDRDFDRAFPIELLAVQAFVGVTATLNSQAATVDWWAVVGA</sequence>
<accession>A0ABW9MN56</accession>
<dbReference type="EMBL" id="JBJGBS010000049">
    <property type="protein sequence ID" value="MFO3705694.1"/>
    <property type="molecule type" value="Genomic_DNA"/>
</dbReference>
<evidence type="ECO:0000313" key="1">
    <source>
        <dbReference type="EMBL" id="MFO3705694.1"/>
    </source>
</evidence>
<proteinExistence type="predicted"/>
<evidence type="ECO:0000313" key="2">
    <source>
        <dbReference type="Proteomes" id="UP001637990"/>
    </source>
</evidence>
<name>A0ABW9MN56_9XANT</name>
<dbReference type="Proteomes" id="UP001637990">
    <property type="component" value="Unassembled WGS sequence"/>
</dbReference>